<reference evidence="4 5" key="1">
    <citation type="submission" date="2017-12" db="EMBL/GenBank/DDBJ databases">
        <title>Comparative genomics of Botrytis spp.</title>
        <authorList>
            <person name="Valero-Jimenez C.A."/>
            <person name="Tapia P."/>
            <person name="Veloso J."/>
            <person name="Silva-Moreno E."/>
            <person name="Staats M."/>
            <person name="Valdes J.H."/>
            <person name="Van Kan J.A.L."/>
        </authorList>
    </citation>
    <scope>NUCLEOTIDE SEQUENCE [LARGE SCALE GENOMIC DNA]</scope>
    <source>
        <strain evidence="4 5">MUCL435</strain>
    </source>
</reference>
<feature type="binding site" evidence="3">
    <location>
        <position position="282"/>
    </location>
    <ligand>
        <name>dimethylallyl diphosphate</name>
        <dbReference type="ChEBI" id="CHEBI:57623"/>
    </ligand>
</feature>
<feature type="binding site" evidence="3">
    <location>
        <position position="215"/>
    </location>
    <ligand>
        <name>dimethylallyl diphosphate</name>
        <dbReference type="ChEBI" id="CHEBI:57623"/>
    </ligand>
</feature>
<sequence>MAVFSGQFKLRIDNEDQTTAMEPFEPPVFRIVDRGVADSQNPHQRHWWKHHSGYALAIFLYFAEYSTEVQRRDLKFFADYIASCLGADSRARRWDKKYLWQSFMTDDGTPIELSWDWGIQNDLPTIRYSIEPIGMHADTSLDPSNNFASAQFHQQLLGSEIECQNGWFNYFNAEFNRPTAQTAPFDSCYREHRGYSSHMFYAFDLNKEKIASKAYFFPELKARVNGVTNFEAIYHTIASAPHCTVQNTKALQVCNEFALESGREALEYDMLAIDLTEPRASRLKIYMRSRETNFNSVVDILTLGGRLQSFKRDQGIKDLWFLWNCLFQVNHQQEESLKFVDHRTAGILYNFEFKLGALIPTAKVYIPVRHYCRSDEQIIQGLATYLSYHQRDKYLPNYLKAMTALL</sequence>
<evidence type="ECO:0000256" key="2">
    <source>
        <dbReference type="ARBA" id="ARBA00022679"/>
    </source>
</evidence>
<dbReference type="InterPro" id="IPR017795">
    <property type="entry name" value="ABBA_NscD-like"/>
</dbReference>
<feature type="binding site" evidence="3">
    <location>
        <position position="365"/>
    </location>
    <ligand>
        <name>dimethylallyl diphosphate</name>
        <dbReference type="ChEBI" id="CHEBI:57623"/>
    </ligand>
</feature>
<dbReference type="OrthoDB" id="3354387at2759"/>
<feature type="binding site" evidence="3">
    <location>
        <position position="213"/>
    </location>
    <ligand>
        <name>dimethylallyl diphosphate</name>
        <dbReference type="ChEBI" id="CHEBI:57623"/>
    </ligand>
</feature>
<comment type="caution">
    <text evidence="4">The sequence shown here is derived from an EMBL/GenBank/DDBJ whole genome shotgun (WGS) entry which is preliminary data.</text>
</comment>
<keyword evidence="5" id="KW-1185">Reference proteome</keyword>
<evidence type="ECO:0008006" key="6">
    <source>
        <dbReference type="Google" id="ProtNLM"/>
    </source>
</evidence>
<dbReference type="NCBIfam" id="TIGR03429">
    <property type="entry name" value="arom_pren_DMATS"/>
    <property type="match status" value="1"/>
</dbReference>
<evidence type="ECO:0000256" key="1">
    <source>
        <dbReference type="ARBA" id="ARBA00010209"/>
    </source>
</evidence>
<dbReference type="Pfam" id="PF11991">
    <property type="entry name" value="Trp_DMAT"/>
    <property type="match status" value="1"/>
</dbReference>
<evidence type="ECO:0000256" key="3">
    <source>
        <dbReference type="PIRSR" id="PIRSR000509-1"/>
    </source>
</evidence>
<dbReference type="PANTHER" id="PTHR40627">
    <property type="entry name" value="INDOLE PRENYLTRANSFERASE TDIB-RELATED"/>
    <property type="match status" value="1"/>
</dbReference>
<gene>
    <name evidence="4" type="ORF">BGAL_0252g00030</name>
</gene>
<dbReference type="InterPro" id="IPR033964">
    <property type="entry name" value="ABBA"/>
</dbReference>
<organism evidence="4 5">
    <name type="scientific">Botrytis galanthina</name>
    <dbReference type="NCBI Taxonomy" id="278940"/>
    <lineage>
        <taxon>Eukaryota</taxon>
        <taxon>Fungi</taxon>
        <taxon>Dikarya</taxon>
        <taxon>Ascomycota</taxon>
        <taxon>Pezizomycotina</taxon>
        <taxon>Leotiomycetes</taxon>
        <taxon>Helotiales</taxon>
        <taxon>Sclerotiniaceae</taxon>
        <taxon>Botrytis</taxon>
    </lineage>
</organism>
<evidence type="ECO:0000313" key="4">
    <source>
        <dbReference type="EMBL" id="THV48371.1"/>
    </source>
</evidence>
<dbReference type="InterPro" id="IPR012148">
    <property type="entry name" value="ABBA_DMATS-like"/>
</dbReference>
<feature type="binding site" evidence="3">
    <location>
        <position position="286"/>
    </location>
    <ligand>
        <name>dimethylallyl diphosphate</name>
        <dbReference type="ChEBI" id="CHEBI:57623"/>
    </ligand>
</feature>
<name>A0A4S8QVB9_9HELO</name>
<proteinExistence type="inferred from homology"/>
<dbReference type="GO" id="GO:0009820">
    <property type="term" value="P:alkaloid metabolic process"/>
    <property type="evidence" value="ECO:0007669"/>
    <property type="project" value="InterPro"/>
</dbReference>
<accession>A0A4S8QVB9</accession>
<protein>
    <recommendedName>
        <fullName evidence="6">Aromatic prenyltransferase (DMATS family)</fullName>
    </recommendedName>
</protein>
<feature type="binding site" evidence="3">
    <location>
        <position position="112"/>
    </location>
    <ligand>
        <name>L-tryptophan</name>
        <dbReference type="ChEBI" id="CHEBI:57912"/>
    </ligand>
</feature>
<evidence type="ECO:0000313" key="5">
    <source>
        <dbReference type="Proteomes" id="UP000308671"/>
    </source>
</evidence>
<dbReference type="PANTHER" id="PTHR40627:SF4">
    <property type="entry name" value="PRENYLTRANSFERASE ASQH1-RELATED"/>
    <property type="match status" value="1"/>
</dbReference>
<dbReference type="GO" id="GO:0016765">
    <property type="term" value="F:transferase activity, transferring alkyl or aryl (other than methyl) groups"/>
    <property type="evidence" value="ECO:0007669"/>
    <property type="project" value="InterPro"/>
</dbReference>
<feature type="binding site" evidence="3">
    <location>
        <position position="127"/>
    </location>
    <ligand>
        <name>dimethylallyl diphosphate</name>
        <dbReference type="ChEBI" id="CHEBI:57623"/>
    </ligand>
</feature>
<dbReference type="EMBL" id="PQXL01000252">
    <property type="protein sequence ID" value="THV48371.1"/>
    <property type="molecule type" value="Genomic_DNA"/>
</dbReference>
<dbReference type="AlphaFoldDB" id="A0A4S8QVB9"/>
<comment type="similarity">
    <text evidence="1">Belongs to the tryptophan dimethylallyltransferase family.</text>
</comment>
<keyword evidence="2" id="KW-0808">Transferase</keyword>
<feature type="binding site" evidence="3">
    <location>
        <position position="284"/>
    </location>
    <ligand>
        <name>dimethylallyl diphosphate</name>
        <dbReference type="ChEBI" id="CHEBI:57623"/>
    </ligand>
</feature>
<dbReference type="SFLD" id="SFLDS00036">
    <property type="entry name" value="Aromatic_Prenyltransferase"/>
    <property type="match status" value="1"/>
</dbReference>
<dbReference type="CDD" id="cd13929">
    <property type="entry name" value="PT-DMATS_CymD"/>
    <property type="match status" value="1"/>
</dbReference>
<dbReference type="Proteomes" id="UP000308671">
    <property type="component" value="Unassembled WGS sequence"/>
</dbReference>
<dbReference type="PIRSF" id="PIRSF000509">
    <property type="entry name" value="Trp_DMAT"/>
    <property type="match status" value="1"/>
</dbReference>